<keyword evidence="10" id="KW-1185">Reference proteome</keyword>
<dbReference type="Pfam" id="PF04526">
    <property type="entry name" value="DUF568"/>
    <property type="match status" value="1"/>
</dbReference>
<keyword evidence="2" id="KW-0813">Transport</keyword>
<evidence type="ECO:0000313" key="9">
    <source>
        <dbReference type="EMBL" id="KAK1632151.1"/>
    </source>
</evidence>
<dbReference type="PROSITE" id="PS50836">
    <property type="entry name" value="DOMON"/>
    <property type="match status" value="1"/>
</dbReference>
<dbReference type="PANTHER" id="PTHR23130">
    <property type="entry name" value="CYTOCHROME B561 AND DOMON DOMAIN-CONTAINING PROTEIN"/>
    <property type="match status" value="1"/>
</dbReference>
<dbReference type="CDD" id="cd09629">
    <property type="entry name" value="DOMON_CIL1_like"/>
    <property type="match status" value="1"/>
</dbReference>
<dbReference type="GO" id="GO:0016020">
    <property type="term" value="C:membrane"/>
    <property type="evidence" value="ECO:0007669"/>
    <property type="project" value="UniProtKB-SubCell"/>
</dbReference>
<feature type="transmembrane region" description="Helical" evidence="6">
    <location>
        <begin position="245"/>
        <end position="266"/>
    </location>
</feature>
<keyword evidence="6" id="KW-0812">Transmembrane</keyword>
<evidence type="ECO:0000256" key="6">
    <source>
        <dbReference type="SAM" id="Phobius"/>
    </source>
</evidence>
<organism evidence="9 10">
    <name type="scientific">Lolium multiflorum</name>
    <name type="common">Italian ryegrass</name>
    <name type="synonym">Lolium perenne subsp. multiflorum</name>
    <dbReference type="NCBI Taxonomy" id="4521"/>
    <lineage>
        <taxon>Eukaryota</taxon>
        <taxon>Viridiplantae</taxon>
        <taxon>Streptophyta</taxon>
        <taxon>Embryophyta</taxon>
        <taxon>Tracheophyta</taxon>
        <taxon>Spermatophyta</taxon>
        <taxon>Magnoliopsida</taxon>
        <taxon>Liliopsida</taxon>
        <taxon>Poales</taxon>
        <taxon>Poaceae</taxon>
        <taxon>BOP clade</taxon>
        <taxon>Pooideae</taxon>
        <taxon>Poodae</taxon>
        <taxon>Poeae</taxon>
        <taxon>Poeae Chloroplast Group 2 (Poeae type)</taxon>
        <taxon>Loliodinae</taxon>
        <taxon>Loliinae</taxon>
        <taxon>Lolium</taxon>
    </lineage>
</organism>
<feature type="domain" description="DOMON" evidence="8">
    <location>
        <begin position="56"/>
        <end position="171"/>
    </location>
</feature>
<reference evidence="9" key="1">
    <citation type="submission" date="2023-07" db="EMBL/GenBank/DDBJ databases">
        <title>A chromosome-level genome assembly of Lolium multiflorum.</title>
        <authorList>
            <person name="Chen Y."/>
            <person name="Copetti D."/>
            <person name="Kolliker R."/>
            <person name="Studer B."/>
        </authorList>
    </citation>
    <scope>NUCLEOTIDE SEQUENCE</scope>
    <source>
        <strain evidence="9">02402/16</strain>
        <tissue evidence="9">Leaf</tissue>
    </source>
</reference>
<evidence type="ECO:0000256" key="7">
    <source>
        <dbReference type="SAM" id="SignalP"/>
    </source>
</evidence>
<sequence length="267" mass="26692">MASAMTQQHRGRAILQLASVLLLASPAAMLAAAGACESATFPAGKSYTTCADLSALGATLHWTYDAADSSLSLAFTAKPAATGGWVAWGINPTGDGMKGAQTLVAFKQTGAYVVNTYNLTGYRPLGAASTPIAYEATELAADDGADGTVRLYGKLQLPKGMVTVNHIWQVGSAVASDAPAKHAFGQENLDAKGSLSLIGADAPEAAPAPVAGAPLSGESGDMETQAALSPAPSGGKPSPSPSAAFTAYASSPVLVVLLALAGFLAIV</sequence>
<evidence type="ECO:0000259" key="8">
    <source>
        <dbReference type="PROSITE" id="PS50836"/>
    </source>
</evidence>
<feature type="chain" id="PRO_5042117243" description="DOMON domain-containing protein" evidence="7">
    <location>
        <begin position="32"/>
        <end position="267"/>
    </location>
</feature>
<proteinExistence type="predicted"/>
<evidence type="ECO:0000313" key="10">
    <source>
        <dbReference type="Proteomes" id="UP001231189"/>
    </source>
</evidence>
<keyword evidence="3 7" id="KW-0732">Signal</keyword>
<dbReference type="AlphaFoldDB" id="A0AAD8RUS2"/>
<keyword evidence="4 6" id="KW-0472">Membrane</keyword>
<dbReference type="InterPro" id="IPR005018">
    <property type="entry name" value="DOMON_domain"/>
</dbReference>
<evidence type="ECO:0000256" key="1">
    <source>
        <dbReference type="ARBA" id="ARBA00004370"/>
    </source>
</evidence>
<evidence type="ECO:0000256" key="3">
    <source>
        <dbReference type="ARBA" id="ARBA00022729"/>
    </source>
</evidence>
<dbReference type="InterPro" id="IPR045265">
    <property type="entry name" value="AIR12_DOMON"/>
</dbReference>
<protein>
    <recommendedName>
        <fullName evidence="8">DOMON domain-containing protein</fullName>
    </recommendedName>
</protein>
<feature type="region of interest" description="Disordered" evidence="5">
    <location>
        <begin position="208"/>
        <end position="242"/>
    </location>
</feature>
<evidence type="ECO:0000256" key="4">
    <source>
        <dbReference type="ARBA" id="ARBA00023136"/>
    </source>
</evidence>
<feature type="compositionally biased region" description="Low complexity" evidence="5">
    <location>
        <begin position="226"/>
        <end position="242"/>
    </location>
</feature>
<accession>A0AAD8RUS2</accession>
<evidence type="ECO:0000256" key="5">
    <source>
        <dbReference type="SAM" id="MobiDB-lite"/>
    </source>
</evidence>
<comment type="subcellular location">
    <subcellularLocation>
        <location evidence="1">Membrane</location>
    </subcellularLocation>
</comment>
<dbReference type="Proteomes" id="UP001231189">
    <property type="component" value="Unassembled WGS sequence"/>
</dbReference>
<feature type="signal peptide" evidence="7">
    <location>
        <begin position="1"/>
        <end position="31"/>
    </location>
</feature>
<name>A0AAD8RUS2_LOLMU</name>
<comment type="caution">
    <text evidence="9">The sequence shown here is derived from an EMBL/GenBank/DDBJ whole genome shotgun (WGS) entry which is preliminary data.</text>
</comment>
<dbReference type="EMBL" id="JAUUTY010000005">
    <property type="protein sequence ID" value="KAK1632151.1"/>
    <property type="molecule type" value="Genomic_DNA"/>
</dbReference>
<keyword evidence="6" id="KW-1133">Transmembrane helix</keyword>
<dbReference type="PANTHER" id="PTHR23130:SF192">
    <property type="entry name" value="OS09G0501100 PROTEIN"/>
    <property type="match status" value="1"/>
</dbReference>
<evidence type="ECO:0000256" key="2">
    <source>
        <dbReference type="ARBA" id="ARBA00022448"/>
    </source>
</evidence>
<gene>
    <name evidence="9" type="ORF">QYE76_006466</name>
</gene>